<keyword evidence="7" id="KW-1185">Reference proteome</keyword>
<dbReference type="InterPro" id="IPR016032">
    <property type="entry name" value="Sig_transdc_resp-reg_C-effctor"/>
</dbReference>
<dbReference type="InterPro" id="IPR000792">
    <property type="entry name" value="Tscrpt_reg_LuxR_C"/>
</dbReference>
<dbReference type="PROSITE" id="PS50043">
    <property type="entry name" value="HTH_LUXR_2"/>
    <property type="match status" value="1"/>
</dbReference>
<dbReference type="EMBL" id="JBHRYH010000046">
    <property type="protein sequence ID" value="MFC3627809.1"/>
    <property type="molecule type" value="Genomic_DNA"/>
</dbReference>
<dbReference type="PRINTS" id="PR00038">
    <property type="entry name" value="HTHLUXR"/>
</dbReference>
<evidence type="ECO:0000256" key="2">
    <source>
        <dbReference type="ARBA" id="ARBA00023125"/>
    </source>
</evidence>
<dbReference type="InterPro" id="IPR058245">
    <property type="entry name" value="NreC/VraR/RcsB-like_REC"/>
</dbReference>
<dbReference type="RefSeq" id="WP_390281842.1">
    <property type="nucleotide sequence ID" value="NZ_JBHRYH010000046.1"/>
</dbReference>
<evidence type="ECO:0000313" key="7">
    <source>
        <dbReference type="Proteomes" id="UP001595636"/>
    </source>
</evidence>
<reference evidence="7" key="1">
    <citation type="journal article" date="2019" name="Int. J. Syst. Evol. Microbiol.">
        <title>The Global Catalogue of Microorganisms (GCM) 10K type strain sequencing project: providing services to taxonomists for standard genome sequencing and annotation.</title>
        <authorList>
            <consortium name="The Broad Institute Genomics Platform"/>
            <consortium name="The Broad Institute Genome Sequencing Center for Infectious Disease"/>
            <person name="Wu L."/>
            <person name="Ma J."/>
        </authorList>
    </citation>
    <scope>NUCLEOTIDE SEQUENCE [LARGE SCALE GENOMIC DNA]</scope>
    <source>
        <strain evidence="7">KCTC 42195</strain>
    </source>
</reference>
<evidence type="ECO:0000256" key="1">
    <source>
        <dbReference type="ARBA" id="ARBA00022553"/>
    </source>
</evidence>
<protein>
    <submittedName>
        <fullName evidence="6">Response regulator</fullName>
    </submittedName>
</protein>
<dbReference type="InterPro" id="IPR011006">
    <property type="entry name" value="CheY-like_superfamily"/>
</dbReference>
<sequence length="235" mass="26050">MDTFPYPRIRTIILDDHAIVRHGLASHLSQERDIEVVGSFGSGRELATALKNKSCTADILLMDYSLGPSEIDGINLIKLLRTRHPSLKILVLSASHNKATVNMVMHAGAHGFVGKDEDVADLVRAIRSVASGRTRIKEELFTETGHKLPQANITAATGDDEDGSGESLLLNRQELSPREYEVLRCYLDGMSVTEIAEKFMRSVKTISTQKQSAYRKLGIHTDAELFKIRHQLENG</sequence>
<dbReference type="InterPro" id="IPR039420">
    <property type="entry name" value="WalR-like"/>
</dbReference>
<keyword evidence="1 3" id="KW-0597">Phosphoprotein</keyword>
<dbReference type="Gene3D" id="1.10.10.10">
    <property type="entry name" value="Winged helix-like DNA-binding domain superfamily/Winged helix DNA-binding domain"/>
    <property type="match status" value="1"/>
</dbReference>
<dbReference type="Gene3D" id="3.40.50.2300">
    <property type="match status" value="1"/>
</dbReference>
<keyword evidence="2" id="KW-0238">DNA-binding</keyword>
<feature type="domain" description="Response regulatory" evidence="5">
    <location>
        <begin position="10"/>
        <end position="130"/>
    </location>
</feature>
<dbReference type="PROSITE" id="PS00622">
    <property type="entry name" value="HTH_LUXR_1"/>
    <property type="match status" value="1"/>
</dbReference>
<accession>A0ABV7TYQ2</accession>
<dbReference type="Pfam" id="PF00196">
    <property type="entry name" value="GerE"/>
    <property type="match status" value="1"/>
</dbReference>
<dbReference type="SUPFAM" id="SSF52172">
    <property type="entry name" value="CheY-like"/>
    <property type="match status" value="1"/>
</dbReference>
<dbReference type="CDD" id="cd06170">
    <property type="entry name" value="LuxR_C_like"/>
    <property type="match status" value="1"/>
</dbReference>
<dbReference type="SMART" id="SM00421">
    <property type="entry name" value="HTH_LUXR"/>
    <property type="match status" value="1"/>
</dbReference>
<organism evidence="6 7">
    <name type="scientific">Vogesella amnigena</name>
    <dbReference type="NCBI Taxonomy" id="1507449"/>
    <lineage>
        <taxon>Bacteria</taxon>
        <taxon>Pseudomonadati</taxon>
        <taxon>Pseudomonadota</taxon>
        <taxon>Betaproteobacteria</taxon>
        <taxon>Neisseriales</taxon>
        <taxon>Chromobacteriaceae</taxon>
        <taxon>Vogesella</taxon>
    </lineage>
</organism>
<dbReference type="PROSITE" id="PS50110">
    <property type="entry name" value="RESPONSE_REGULATORY"/>
    <property type="match status" value="1"/>
</dbReference>
<evidence type="ECO:0000256" key="3">
    <source>
        <dbReference type="PROSITE-ProRule" id="PRU00169"/>
    </source>
</evidence>
<evidence type="ECO:0000259" key="5">
    <source>
        <dbReference type="PROSITE" id="PS50110"/>
    </source>
</evidence>
<dbReference type="Pfam" id="PF00072">
    <property type="entry name" value="Response_reg"/>
    <property type="match status" value="1"/>
</dbReference>
<dbReference type="InterPro" id="IPR001789">
    <property type="entry name" value="Sig_transdc_resp-reg_receiver"/>
</dbReference>
<dbReference type="Proteomes" id="UP001595636">
    <property type="component" value="Unassembled WGS sequence"/>
</dbReference>
<evidence type="ECO:0000259" key="4">
    <source>
        <dbReference type="PROSITE" id="PS50043"/>
    </source>
</evidence>
<feature type="modified residue" description="4-aspartylphosphate" evidence="3">
    <location>
        <position position="63"/>
    </location>
</feature>
<feature type="domain" description="HTH luxR-type" evidence="4">
    <location>
        <begin position="168"/>
        <end position="233"/>
    </location>
</feature>
<dbReference type="SUPFAM" id="SSF46894">
    <property type="entry name" value="C-terminal effector domain of the bipartite response regulators"/>
    <property type="match status" value="1"/>
</dbReference>
<dbReference type="SMART" id="SM00448">
    <property type="entry name" value="REC"/>
    <property type="match status" value="1"/>
</dbReference>
<comment type="caution">
    <text evidence="6">The sequence shown here is derived from an EMBL/GenBank/DDBJ whole genome shotgun (WGS) entry which is preliminary data.</text>
</comment>
<dbReference type="CDD" id="cd17535">
    <property type="entry name" value="REC_NarL-like"/>
    <property type="match status" value="1"/>
</dbReference>
<name>A0ABV7TYQ2_9NEIS</name>
<proteinExistence type="predicted"/>
<dbReference type="InterPro" id="IPR036388">
    <property type="entry name" value="WH-like_DNA-bd_sf"/>
</dbReference>
<dbReference type="PANTHER" id="PTHR43214:SF17">
    <property type="entry name" value="TRANSCRIPTIONAL REGULATORY PROTEIN RCSB"/>
    <property type="match status" value="1"/>
</dbReference>
<dbReference type="PANTHER" id="PTHR43214">
    <property type="entry name" value="TWO-COMPONENT RESPONSE REGULATOR"/>
    <property type="match status" value="1"/>
</dbReference>
<gene>
    <name evidence="6" type="ORF">ACFOKJ_16935</name>
</gene>
<evidence type="ECO:0000313" key="6">
    <source>
        <dbReference type="EMBL" id="MFC3627809.1"/>
    </source>
</evidence>